<dbReference type="Pfam" id="PF10531">
    <property type="entry name" value="SLBB"/>
    <property type="match status" value="1"/>
</dbReference>
<evidence type="ECO:0000259" key="3">
    <source>
        <dbReference type="Pfam" id="PF02563"/>
    </source>
</evidence>
<dbReference type="Pfam" id="PF02563">
    <property type="entry name" value="Poly_export"/>
    <property type="match status" value="1"/>
</dbReference>
<dbReference type="AlphaFoldDB" id="A0A7H1N368"/>
<evidence type="ECO:0000313" key="5">
    <source>
        <dbReference type="EMBL" id="QNT70154.1"/>
    </source>
</evidence>
<accession>A0A7H1N368</accession>
<dbReference type="PANTHER" id="PTHR33619">
    <property type="entry name" value="POLYSACCHARIDE EXPORT PROTEIN GFCE-RELATED"/>
    <property type="match status" value="1"/>
</dbReference>
<sequence>MAKFLIVAAILSLAAHSSLHAASAQDPEPYTLNAGDAIAVSVWHEEDLRRDLVVLPDGTVSFPLAGTLSVQGLTTSEVETLLAKRLEKYIPDAVVTVSVTGASGYRVYVIGEVTRPGEYVAPRRITVMQALSLAGGLTPYAGESSIRVLRHDNGRTASISFAYSEVKRGRDLDSDIELRSGDTVVVAGQTLF</sequence>
<gene>
    <name evidence="5" type="ORF">HQ394_13465</name>
</gene>
<feature type="chain" id="PRO_5028942921" evidence="2">
    <location>
        <begin position="22"/>
        <end position="192"/>
    </location>
</feature>
<dbReference type="RefSeq" id="WP_190260640.1">
    <property type="nucleotide sequence ID" value="NZ_CP053923.1"/>
</dbReference>
<dbReference type="InterPro" id="IPR049712">
    <property type="entry name" value="Poly_export"/>
</dbReference>
<dbReference type="Gene3D" id="3.10.560.10">
    <property type="entry name" value="Outer membrane lipoprotein wza domain like"/>
    <property type="match status" value="1"/>
</dbReference>
<proteinExistence type="predicted"/>
<name>A0A7H1N368_9PROT</name>
<evidence type="ECO:0000256" key="2">
    <source>
        <dbReference type="SAM" id="SignalP"/>
    </source>
</evidence>
<dbReference type="GO" id="GO:0015159">
    <property type="term" value="F:polysaccharide transmembrane transporter activity"/>
    <property type="evidence" value="ECO:0007669"/>
    <property type="project" value="InterPro"/>
</dbReference>
<evidence type="ECO:0000313" key="6">
    <source>
        <dbReference type="Proteomes" id="UP000516369"/>
    </source>
</evidence>
<dbReference type="PANTHER" id="PTHR33619:SF3">
    <property type="entry name" value="POLYSACCHARIDE EXPORT PROTEIN GFCE-RELATED"/>
    <property type="match status" value="1"/>
</dbReference>
<dbReference type="InterPro" id="IPR019554">
    <property type="entry name" value="Soluble_ligand-bd"/>
</dbReference>
<keyword evidence="1 2" id="KW-0732">Signal</keyword>
<feature type="signal peptide" evidence="2">
    <location>
        <begin position="1"/>
        <end position="21"/>
    </location>
</feature>
<dbReference type="Gene3D" id="3.30.1950.10">
    <property type="entry name" value="wza like domain"/>
    <property type="match status" value="1"/>
</dbReference>
<evidence type="ECO:0000256" key="1">
    <source>
        <dbReference type="ARBA" id="ARBA00022729"/>
    </source>
</evidence>
<reference evidence="5 6" key="1">
    <citation type="submission" date="2020-05" db="EMBL/GenBank/DDBJ databases">
        <title>Complete closed genome sequence of Defluviicoccus vanus.</title>
        <authorList>
            <person name="Bessarab I."/>
            <person name="Arumugam K."/>
            <person name="Maszenan A.M."/>
            <person name="Seviour R.J."/>
            <person name="Williams R.B."/>
        </authorList>
    </citation>
    <scope>NUCLEOTIDE SEQUENCE [LARGE SCALE GENOMIC DNA]</scope>
    <source>
        <strain evidence="5 6">Ben 114</strain>
    </source>
</reference>
<protein>
    <submittedName>
        <fullName evidence="5">Polysaccharide biosynthesis/export family protein</fullName>
    </submittedName>
</protein>
<keyword evidence="6" id="KW-1185">Reference proteome</keyword>
<dbReference type="InterPro" id="IPR003715">
    <property type="entry name" value="Poly_export_N"/>
</dbReference>
<dbReference type="EMBL" id="CP053923">
    <property type="protein sequence ID" value="QNT70154.1"/>
    <property type="molecule type" value="Genomic_DNA"/>
</dbReference>
<dbReference type="Proteomes" id="UP000516369">
    <property type="component" value="Chromosome"/>
</dbReference>
<feature type="domain" description="Soluble ligand binding" evidence="4">
    <location>
        <begin position="106"/>
        <end position="151"/>
    </location>
</feature>
<evidence type="ECO:0000259" key="4">
    <source>
        <dbReference type="Pfam" id="PF10531"/>
    </source>
</evidence>
<dbReference type="KEGG" id="dvn:HQ394_13465"/>
<organism evidence="5 6">
    <name type="scientific">Defluviicoccus vanus</name>
    <dbReference type="NCBI Taxonomy" id="111831"/>
    <lineage>
        <taxon>Bacteria</taxon>
        <taxon>Pseudomonadati</taxon>
        <taxon>Pseudomonadota</taxon>
        <taxon>Alphaproteobacteria</taxon>
        <taxon>Rhodospirillales</taxon>
        <taxon>Rhodospirillaceae</taxon>
        <taxon>Defluviicoccus</taxon>
    </lineage>
</organism>
<feature type="domain" description="Polysaccharide export protein N-terminal" evidence="3">
    <location>
        <begin position="25"/>
        <end position="100"/>
    </location>
</feature>